<sequence length="175" mass="19312">MYCHYDGYPDHQLPLLLGAARYRFGSDLDALRRHLIDGPHDWKQLGMDLLDGAPDNVRERLDPHGDRGPSAPFDNVFNVDGTPAKPIPVTDANADAMGLEWGYVLHDHGIEVIALTWYDIGPIVPWDTDPLSRISGTLSLWDSNRPVPIQAPATPLKITKPVAPAPAPARSRITR</sequence>
<gene>
    <name evidence="1" type="ORF">AFM16_04890</name>
</gene>
<protein>
    <submittedName>
        <fullName evidence="1">Uncharacterized protein</fullName>
    </submittedName>
</protein>
<reference evidence="1 2" key="1">
    <citation type="submission" date="2015-07" db="EMBL/GenBank/DDBJ databases">
        <title>Draft Genome Sequence of Streptomyces antibioticus, IMRU 3720 reveals insights in the evolution of actinomycin biosynthetic gene clusters in Streptomyces.</title>
        <authorList>
            <person name="Crnovcic I."/>
            <person name="Ruckert C."/>
            <person name="Kalinowksi J."/>
            <person name="Keller U."/>
        </authorList>
    </citation>
    <scope>NUCLEOTIDE SEQUENCE [LARGE SCALE GENOMIC DNA]</scope>
    <source>
        <strain evidence="1 2">DSM 41481</strain>
    </source>
</reference>
<organism evidence="1 2">
    <name type="scientific">Streptomyces antibioticus</name>
    <dbReference type="NCBI Taxonomy" id="1890"/>
    <lineage>
        <taxon>Bacteria</taxon>
        <taxon>Bacillati</taxon>
        <taxon>Actinomycetota</taxon>
        <taxon>Actinomycetes</taxon>
        <taxon>Kitasatosporales</taxon>
        <taxon>Streptomycetaceae</taxon>
        <taxon>Streptomyces</taxon>
    </lineage>
</organism>
<evidence type="ECO:0000313" key="1">
    <source>
        <dbReference type="EMBL" id="OOQ55477.1"/>
    </source>
</evidence>
<dbReference type="EMBL" id="LHQL01000001">
    <property type="protein sequence ID" value="OOQ55477.1"/>
    <property type="molecule type" value="Genomic_DNA"/>
</dbReference>
<comment type="caution">
    <text evidence="1">The sequence shown here is derived from an EMBL/GenBank/DDBJ whole genome shotgun (WGS) entry which is preliminary data.</text>
</comment>
<keyword evidence="2" id="KW-1185">Reference proteome</keyword>
<proteinExistence type="predicted"/>
<dbReference type="Proteomes" id="UP000190306">
    <property type="component" value="Chromosome"/>
</dbReference>
<name>A0ABX3LTP1_STRAT</name>
<accession>A0ABX3LTP1</accession>
<evidence type="ECO:0000313" key="2">
    <source>
        <dbReference type="Proteomes" id="UP000190306"/>
    </source>
</evidence>